<feature type="domain" description="Glyoxalase-like" evidence="1">
    <location>
        <begin position="7"/>
        <end position="185"/>
    </location>
</feature>
<dbReference type="EMBL" id="CP018632">
    <property type="protein sequence ID" value="ASJ76224.1"/>
    <property type="molecule type" value="Genomic_DNA"/>
</dbReference>
<evidence type="ECO:0000259" key="1">
    <source>
        <dbReference type="Pfam" id="PF13468"/>
    </source>
</evidence>
<accession>A0A2Z2P8M1</accession>
<dbReference type="AlphaFoldDB" id="A0A2Z2P8M1"/>
<protein>
    <recommendedName>
        <fullName evidence="1">Glyoxalase-like domain-containing protein</fullName>
    </recommendedName>
</protein>
<evidence type="ECO:0000313" key="2">
    <source>
        <dbReference type="EMBL" id="ASJ76224.1"/>
    </source>
</evidence>
<dbReference type="OrthoDB" id="9812467at2"/>
<gene>
    <name evidence="2" type="ORF">IMCC3135_30875</name>
</gene>
<dbReference type="Gene3D" id="3.10.180.10">
    <property type="entry name" value="2,3-Dihydroxybiphenyl 1,2-Dioxygenase, domain 1"/>
    <property type="match status" value="1"/>
</dbReference>
<reference evidence="2 3" key="1">
    <citation type="submission" date="2016-12" db="EMBL/GenBank/DDBJ databases">
        <authorList>
            <person name="Song W.-J."/>
            <person name="Kurnit D.M."/>
        </authorList>
    </citation>
    <scope>NUCLEOTIDE SEQUENCE [LARGE SCALE GENOMIC DNA]</scope>
    <source>
        <strain evidence="2 3">IMCC3135</strain>
    </source>
</reference>
<dbReference type="RefSeq" id="WP_088921025.1">
    <property type="nucleotide sequence ID" value="NZ_CP018632.1"/>
</dbReference>
<dbReference type="Pfam" id="PF13468">
    <property type="entry name" value="Glyoxalase_3"/>
    <property type="match status" value="1"/>
</dbReference>
<sequence length="296" mass="32859">MNASFGIDHPLVAVHDIVQLRERLIAMGFNMTAIGKHPWGTSTSLAMFDGCLLEIMGIYDDTLIDEVPAGDFRFGRHVHAHLMQREGVALTALHSTDSQVDARQAQQAGFTPAGHLEFGRDVTLPDGQQDRTRTTLALLPDSRWPRLSFFLCQQHRPELIYVPQWLEHANSVYGICGVTIMAEPDSQEQLLEKFGALYGDSLAVSGGFQLETANGSLKILSRHSIEADLGKIPAAVLADNQPCIVGMDFRYANPDALNQHLLDSRMAFKEHSGTITLQHPEKTGNTFLRFHHLPRQ</sequence>
<proteinExistence type="predicted"/>
<dbReference type="KEGG" id="gai:IMCC3135_30875"/>
<organism evidence="2 3">
    <name type="scientific">Granulosicoccus antarcticus IMCC3135</name>
    <dbReference type="NCBI Taxonomy" id="1192854"/>
    <lineage>
        <taxon>Bacteria</taxon>
        <taxon>Pseudomonadati</taxon>
        <taxon>Pseudomonadota</taxon>
        <taxon>Gammaproteobacteria</taxon>
        <taxon>Chromatiales</taxon>
        <taxon>Granulosicoccaceae</taxon>
        <taxon>Granulosicoccus</taxon>
    </lineage>
</organism>
<dbReference type="PANTHER" id="PTHR40265">
    <property type="entry name" value="BLL2707 PROTEIN"/>
    <property type="match status" value="1"/>
</dbReference>
<evidence type="ECO:0000313" key="3">
    <source>
        <dbReference type="Proteomes" id="UP000250079"/>
    </source>
</evidence>
<dbReference type="PANTHER" id="PTHR40265:SF1">
    <property type="entry name" value="GLYOXALASE-LIKE DOMAIN-CONTAINING PROTEIN"/>
    <property type="match status" value="1"/>
</dbReference>
<dbReference type="InterPro" id="IPR025870">
    <property type="entry name" value="Glyoxalase-like_dom"/>
</dbReference>
<name>A0A2Z2P8M1_9GAMM</name>
<dbReference type="InterPro" id="IPR029068">
    <property type="entry name" value="Glyas_Bleomycin-R_OHBP_Dase"/>
</dbReference>
<dbReference type="Proteomes" id="UP000250079">
    <property type="component" value="Chromosome"/>
</dbReference>
<keyword evidence="3" id="KW-1185">Reference proteome</keyword>